<protein>
    <submittedName>
        <fullName evidence="2">Alpha/beta hydrolase</fullName>
    </submittedName>
</protein>
<dbReference type="PANTHER" id="PTHR43433">
    <property type="entry name" value="HYDROLASE, ALPHA/BETA FOLD FAMILY PROTEIN"/>
    <property type="match status" value="1"/>
</dbReference>
<accession>A0A365UDN7</accession>
<gene>
    <name evidence="2" type="ORF">DRV85_01150</name>
</gene>
<evidence type="ECO:0000259" key="1">
    <source>
        <dbReference type="Pfam" id="PF12697"/>
    </source>
</evidence>
<dbReference type="PANTHER" id="PTHR43433:SF5">
    <property type="entry name" value="AB HYDROLASE-1 DOMAIN-CONTAINING PROTEIN"/>
    <property type="match status" value="1"/>
</dbReference>
<feature type="domain" description="AB hydrolase-1" evidence="1">
    <location>
        <begin position="25"/>
        <end position="266"/>
    </location>
</feature>
<dbReference type="SUPFAM" id="SSF53474">
    <property type="entry name" value="alpha/beta-Hydrolases"/>
    <property type="match status" value="1"/>
</dbReference>
<sequence>MPRFTTSDGLSLHYSDEGQGLPVLCLTGLTRNTTDYDYLAPHLREAVRLIRMDYRGRGRSDWAEDHLTYTVPREAADAVELLDHLGLDAAAVIGTSRGGLISMFLATTARARLRGVLLNDIGPVLEPGGLDVILGYLGRDPVWKSVREALAERPRVMAGFANVPESRWREEIDHLYHIMPEGLRINYDPRLREAVIEAGAQGAADLWPYFDALEGLPVGVIRGANSDLLSRETVAEMQRRRPDMIAAEVPDRGHIPFLDEPEALAAIRDWLGRMR</sequence>
<dbReference type="Gene3D" id="3.40.50.1820">
    <property type="entry name" value="alpha/beta hydrolase"/>
    <property type="match status" value="1"/>
</dbReference>
<evidence type="ECO:0000313" key="2">
    <source>
        <dbReference type="EMBL" id="RBI87565.1"/>
    </source>
</evidence>
<dbReference type="Pfam" id="PF12697">
    <property type="entry name" value="Abhydrolase_6"/>
    <property type="match status" value="1"/>
</dbReference>
<dbReference type="RefSeq" id="WP_113287588.1">
    <property type="nucleotide sequence ID" value="NZ_QNTQ01000001.1"/>
</dbReference>
<dbReference type="InterPro" id="IPR029058">
    <property type="entry name" value="AB_hydrolase_fold"/>
</dbReference>
<reference evidence="2 3" key="1">
    <citation type="submission" date="2018-07" db="EMBL/GenBank/DDBJ databases">
        <title>Rhodosalinus sp. strain E84T genomic sequence and assembly.</title>
        <authorList>
            <person name="Liu Z.-W."/>
            <person name="Lu D.-C."/>
        </authorList>
    </citation>
    <scope>NUCLEOTIDE SEQUENCE [LARGE SCALE GENOMIC DNA]</scope>
    <source>
        <strain evidence="2 3">E84</strain>
    </source>
</reference>
<dbReference type="OrthoDB" id="9791366at2"/>
<keyword evidence="2" id="KW-0378">Hydrolase</keyword>
<dbReference type="AlphaFoldDB" id="A0A365UDN7"/>
<organism evidence="2 3">
    <name type="scientific">Rhodosalinus halophilus</name>
    <dbReference type="NCBI Taxonomy" id="2259333"/>
    <lineage>
        <taxon>Bacteria</taxon>
        <taxon>Pseudomonadati</taxon>
        <taxon>Pseudomonadota</taxon>
        <taxon>Alphaproteobacteria</taxon>
        <taxon>Rhodobacterales</taxon>
        <taxon>Paracoccaceae</taxon>
        <taxon>Rhodosalinus</taxon>
    </lineage>
</organism>
<dbReference type="GO" id="GO:0016787">
    <property type="term" value="F:hydrolase activity"/>
    <property type="evidence" value="ECO:0007669"/>
    <property type="project" value="UniProtKB-KW"/>
</dbReference>
<dbReference type="InterPro" id="IPR000073">
    <property type="entry name" value="AB_hydrolase_1"/>
</dbReference>
<comment type="caution">
    <text evidence="2">The sequence shown here is derived from an EMBL/GenBank/DDBJ whole genome shotgun (WGS) entry which is preliminary data.</text>
</comment>
<keyword evidence="3" id="KW-1185">Reference proteome</keyword>
<dbReference type="Proteomes" id="UP000253370">
    <property type="component" value="Unassembled WGS sequence"/>
</dbReference>
<dbReference type="InterPro" id="IPR050471">
    <property type="entry name" value="AB_hydrolase"/>
</dbReference>
<name>A0A365UDN7_9RHOB</name>
<dbReference type="EMBL" id="QNTQ01000001">
    <property type="protein sequence ID" value="RBI87565.1"/>
    <property type="molecule type" value="Genomic_DNA"/>
</dbReference>
<proteinExistence type="predicted"/>
<evidence type="ECO:0000313" key="3">
    <source>
        <dbReference type="Proteomes" id="UP000253370"/>
    </source>
</evidence>